<evidence type="ECO:0000256" key="1">
    <source>
        <dbReference type="ARBA" id="ARBA00022679"/>
    </source>
</evidence>
<dbReference type="InterPro" id="IPR051531">
    <property type="entry name" value="N-acetyltransferase"/>
</dbReference>
<comment type="similarity">
    <text evidence="3">Belongs to the acetyltransferase family. RimJ subfamily.</text>
</comment>
<evidence type="ECO:0000256" key="3">
    <source>
        <dbReference type="ARBA" id="ARBA00038502"/>
    </source>
</evidence>
<feature type="domain" description="N-acetyltransferase" evidence="4">
    <location>
        <begin position="24"/>
        <end position="181"/>
    </location>
</feature>
<dbReference type="Proteomes" id="UP000316330">
    <property type="component" value="Unassembled WGS sequence"/>
</dbReference>
<organism evidence="5 6">
    <name type="scientific">Cohnella terricola</name>
    <dbReference type="NCBI Taxonomy" id="1289167"/>
    <lineage>
        <taxon>Bacteria</taxon>
        <taxon>Bacillati</taxon>
        <taxon>Bacillota</taxon>
        <taxon>Bacilli</taxon>
        <taxon>Bacillales</taxon>
        <taxon>Paenibacillaceae</taxon>
        <taxon>Cohnella</taxon>
    </lineage>
</organism>
<dbReference type="PROSITE" id="PS51186">
    <property type="entry name" value="GNAT"/>
    <property type="match status" value="1"/>
</dbReference>
<dbReference type="GO" id="GO:0008999">
    <property type="term" value="F:protein-N-terminal-alanine acetyltransferase activity"/>
    <property type="evidence" value="ECO:0007669"/>
    <property type="project" value="TreeGrafter"/>
</dbReference>
<keyword evidence="1 5" id="KW-0808">Transferase</keyword>
<evidence type="ECO:0000259" key="4">
    <source>
        <dbReference type="PROSITE" id="PS51186"/>
    </source>
</evidence>
<reference evidence="5 6" key="1">
    <citation type="submission" date="2019-07" db="EMBL/GenBank/DDBJ databases">
        <authorList>
            <person name="Kim J."/>
        </authorList>
    </citation>
    <scope>NUCLEOTIDE SEQUENCE [LARGE SCALE GENOMIC DNA]</scope>
    <source>
        <strain evidence="5 6">G13</strain>
    </source>
</reference>
<dbReference type="InterPro" id="IPR016181">
    <property type="entry name" value="Acyl_CoA_acyltransferase"/>
</dbReference>
<keyword evidence="2" id="KW-0012">Acyltransferase</keyword>
<proteinExistence type="inferred from homology"/>
<evidence type="ECO:0000313" key="5">
    <source>
        <dbReference type="EMBL" id="TVX95346.1"/>
    </source>
</evidence>
<dbReference type="OrthoDB" id="9795206at2"/>
<comment type="caution">
    <text evidence="5">The sequence shown here is derived from an EMBL/GenBank/DDBJ whole genome shotgun (WGS) entry which is preliminary data.</text>
</comment>
<dbReference type="GO" id="GO:0005737">
    <property type="term" value="C:cytoplasm"/>
    <property type="evidence" value="ECO:0007669"/>
    <property type="project" value="TreeGrafter"/>
</dbReference>
<name>A0A559J696_9BACL</name>
<accession>A0A559J696</accession>
<dbReference type="AlphaFoldDB" id="A0A559J696"/>
<keyword evidence="6" id="KW-1185">Reference proteome</keyword>
<evidence type="ECO:0000256" key="2">
    <source>
        <dbReference type="ARBA" id="ARBA00023315"/>
    </source>
</evidence>
<evidence type="ECO:0000313" key="6">
    <source>
        <dbReference type="Proteomes" id="UP000316330"/>
    </source>
</evidence>
<sequence>MQDDYVTHRLILRTLGEDGASQVLDYVTRNKEFLQPWEPLRSPDFYSLDAQREMLRFDRECIDQGILFKVWISKQSDPERIIGSVSLSNIVRGVFLSCHVGYKLDARELNKGYMSEALEKVAGIAFQQLGLHRLEANIMPRNAASLRIAEKAGFQPEGLAKKYLKINGKWEDHIHMTLLNEDME</sequence>
<dbReference type="Pfam" id="PF13302">
    <property type="entry name" value="Acetyltransf_3"/>
    <property type="match status" value="1"/>
</dbReference>
<dbReference type="PANTHER" id="PTHR43792:SF8">
    <property type="entry name" value="[RIBOSOMAL PROTEIN US5]-ALANINE N-ACETYLTRANSFERASE"/>
    <property type="match status" value="1"/>
</dbReference>
<protein>
    <submittedName>
        <fullName evidence="5">GNAT family N-acetyltransferase</fullName>
    </submittedName>
</protein>
<dbReference type="EMBL" id="VNJJ01000023">
    <property type="protein sequence ID" value="TVX95346.1"/>
    <property type="molecule type" value="Genomic_DNA"/>
</dbReference>
<dbReference type="SUPFAM" id="SSF55729">
    <property type="entry name" value="Acyl-CoA N-acyltransferases (Nat)"/>
    <property type="match status" value="1"/>
</dbReference>
<dbReference type="PANTHER" id="PTHR43792">
    <property type="entry name" value="GNAT FAMILY, PUTATIVE (AFU_ORTHOLOGUE AFUA_3G00765)-RELATED-RELATED"/>
    <property type="match status" value="1"/>
</dbReference>
<dbReference type="Gene3D" id="3.40.630.30">
    <property type="match status" value="1"/>
</dbReference>
<gene>
    <name evidence="5" type="ORF">FPZ45_23805</name>
</gene>
<dbReference type="InterPro" id="IPR000182">
    <property type="entry name" value="GNAT_dom"/>
</dbReference>